<accession>A0A558ACA1</accession>
<comment type="caution">
    <text evidence="8">The sequence shown here is derived from an EMBL/GenBank/DDBJ whole genome shotgun (WGS) entry which is preliminary data.</text>
</comment>
<dbReference type="AlphaFoldDB" id="A0A558ACA1"/>
<dbReference type="InterPro" id="IPR003593">
    <property type="entry name" value="AAA+_ATPase"/>
</dbReference>
<dbReference type="PANTHER" id="PTHR42788:SF17">
    <property type="entry name" value="ALIPHATIC SULFONATES IMPORT ATP-BINDING PROTEIN SSUB"/>
    <property type="match status" value="1"/>
</dbReference>
<name>A0A558ACA1_9PSEU</name>
<keyword evidence="3" id="KW-0547">Nucleotide-binding</keyword>
<dbReference type="PROSITE" id="PS50893">
    <property type="entry name" value="ABC_TRANSPORTER_2"/>
    <property type="match status" value="1"/>
</dbReference>
<dbReference type="InterPro" id="IPR003439">
    <property type="entry name" value="ABC_transporter-like_ATP-bd"/>
</dbReference>
<dbReference type="InterPro" id="IPR027417">
    <property type="entry name" value="P-loop_NTPase"/>
</dbReference>
<reference evidence="8 9" key="1">
    <citation type="submission" date="2019-07" db="EMBL/GenBank/DDBJ databases">
        <title>New species of Amycolatopsis and Streptomyces.</title>
        <authorList>
            <person name="Duangmal K."/>
            <person name="Teo W.F.A."/>
            <person name="Lipun K."/>
        </authorList>
    </citation>
    <scope>NUCLEOTIDE SEQUENCE [LARGE SCALE GENOMIC DNA]</scope>
    <source>
        <strain evidence="8 9">JCM 30562</strain>
    </source>
</reference>
<proteinExistence type="predicted"/>
<dbReference type="SUPFAM" id="SSF52540">
    <property type="entry name" value="P-loop containing nucleoside triphosphate hydrolases"/>
    <property type="match status" value="1"/>
</dbReference>
<keyword evidence="5" id="KW-1278">Translocase</keyword>
<keyword evidence="9" id="KW-1185">Reference proteome</keyword>
<dbReference type="RefSeq" id="WP_144638823.1">
    <property type="nucleotide sequence ID" value="NZ_BNAX01000015.1"/>
</dbReference>
<keyword evidence="2" id="KW-1003">Cell membrane</keyword>
<dbReference type="Pfam" id="PF00005">
    <property type="entry name" value="ABC_tran"/>
    <property type="match status" value="1"/>
</dbReference>
<sequence>MARELIARVGGLTKRFGDRVVLSEVDLDIGRGEFVALLGRSGSGKSTLLKILAGLDRAVEGQVRVTGTVSVAFQQPRLLPWRRVWRNVVLGLGEHNRDRDLAGRALSEVRLATHADAWPRTLSGGEAQRVSLARALVREPDLLLLDEPFGALDALTRLAMQGLVEDLWQEHRPGVLLVTHDVDEALVLADRVLVLGDGHILAEHVLAPSRPRRLGDLLDVRAAVLTDLGVTDHALA</sequence>
<keyword evidence="1" id="KW-0813">Transport</keyword>
<evidence type="ECO:0000313" key="8">
    <source>
        <dbReference type="EMBL" id="TVT21899.1"/>
    </source>
</evidence>
<evidence type="ECO:0000256" key="6">
    <source>
        <dbReference type="ARBA" id="ARBA00023136"/>
    </source>
</evidence>
<dbReference type="GO" id="GO:0016887">
    <property type="term" value="F:ATP hydrolysis activity"/>
    <property type="evidence" value="ECO:0007669"/>
    <property type="project" value="InterPro"/>
</dbReference>
<keyword evidence="6" id="KW-0472">Membrane</keyword>
<dbReference type="Gene3D" id="3.40.50.300">
    <property type="entry name" value="P-loop containing nucleotide triphosphate hydrolases"/>
    <property type="match status" value="1"/>
</dbReference>
<dbReference type="OrthoDB" id="4533303at2"/>
<evidence type="ECO:0000259" key="7">
    <source>
        <dbReference type="PROSITE" id="PS50893"/>
    </source>
</evidence>
<evidence type="ECO:0000256" key="5">
    <source>
        <dbReference type="ARBA" id="ARBA00022967"/>
    </source>
</evidence>
<protein>
    <submittedName>
        <fullName evidence="8">ABC transporter ATP-binding protein</fullName>
    </submittedName>
</protein>
<evidence type="ECO:0000256" key="2">
    <source>
        <dbReference type="ARBA" id="ARBA00022475"/>
    </source>
</evidence>
<evidence type="ECO:0000313" key="9">
    <source>
        <dbReference type="Proteomes" id="UP000318578"/>
    </source>
</evidence>
<dbReference type="PANTHER" id="PTHR42788">
    <property type="entry name" value="TAURINE IMPORT ATP-BINDING PROTEIN-RELATED"/>
    <property type="match status" value="1"/>
</dbReference>
<keyword evidence="4 8" id="KW-0067">ATP-binding</keyword>
<dbReference type="Proteomes" id="UP000318578">
    <property type="component" value="Unassembled WGS sequence"/>
</dbReference>
<dbReference type="EMBL" id="VJZA01000022">
    <property type="protein sequence ID" value="TVT21899.1"/>
    <property type="molecule type" value="Genomic_DNA"/>
</dbReference>
<evidence type="ECO:0000256" key="1">
    <source>
        <dbReference type="ARBA" id="ARBA00022448"/>
    </source>
</evidence>
<dbReference type="SMART" id="SM00382">
    <property type="entry name" value="AAA"/>
    <property type="match status" value="1"/>
</dbReference>
<organism evidence="8 9">
    <name type="scientific">Amycolatopsis acidiphila</name>
    <dbReference type="NCBI Taxonomy" id="715473"/>
    <lineage>
        <taxon>Bacteria</taxon>
        <taxon>Bacillati</taxon>
        <taxon>Actinomycetota</taxon>
        <taxon>Actinomycetes</taxon>
        <taxon>Pseudonocardiales</taxon>
        <taxon>Pseudonocardiaceae</taxon>
        <taxon>Amycolatopsis</taxon>
    </lineage>
</organism>
<dbReference type="InterPro" id="IPR050166">
    <property type="entry name" value="ABC_transporter_ATP-bind"/>
</dbReference>
<dbReference type="PROSITE" id="PS00211">
    <property type="entry name" value="ABC_TRANSPORTER_1"/>
    <property type="match status" value="1"/>
</dbReference>
<evidence type="ECO:0000256" key="4">
    <source>
        <dbReference type="ARBA" id="ARBA00022840"/>
    </source>
</evidence>
<gene>
    <name evidence="8" type="ORF">FNH06_15175</name>
</gene>
<evidence type="ECO:0000256" key="3">
    <source>
        <dbReference type="ARBA" id="ARBA00022741"/>
    </source>
</evidence>
<feature type="domain" description="ABC transporter" evidence="7">
    <location>
        <begin position="7"/>
        <end position="222"/>
    </location>
</feature>
<dbReference type="GO" id="GO:0005524">
    <property type="term" value="F:ATP binding"/>
    <property type="evidence" value="ECO:0007669"/>
    <property type="project" value="UniProtKB-KW"/>
</dbReference>
<dbReference type="InterPro" id="IPR017871">
    <property type="entry name" value="ABC_transporter-like_CS"/>
</dbReference>